<organism evidence="3 4">
    <name type="scientific">Paenibacillus foliorum</name>
    <dbReference type="NCBI Taxonomy" id="2654974"/>
    <lineage>
        <taxon>Bacteria</taxon>
        <taxon>Bacillati</taxon>
        <taxon>Bacillota</taxon>
        <taxon>Bacilli</taxon>
        <taxon>Bacillales</taxon>
        <taxon>Paenibacillaceae</taxon>
        <taxon>Paenibacillus</taxon>
    </lineage>
</organism>
<name>A0A972H3Q3_9BACL</name>
<dbReference type="PANTHER" id="PTHR45947:SF3">
    <property type="entry name" value="SULFOQUINOVOSYL TRANSFERASE SQD2"/>
    <property type="match status" value="1"/>
</dbReference>
<comment type="caution">
    <text evidence="3">The sequence shown here is derived from an EMBL/GenBank/DDBJ whole genome shotgun (WGS) entry which is preliminary data.</text>
</comment>
<dbReference type="Proteomes" id="UP000641588">
    <property type="component" value="Unassembled WGS sequence"/>
</dbReference>
<evidence type="ECO:0000259" key="2">
    <source>
        <dbReference type="Pfam" id="PF13439"/>
    </source>
</evidence>
<keyword evidence="4" id="KW-1185">Reference proteome</keyword>
<dbReference type="PANTHER" id="PTHR45947">
    <property type="entry name" value="SULFOQUINOVOSYL TRANSFERASE SQD2"/>
    <property type="match status" value="1"/>
</dbReference>
<reference evidence="3" key="1">
    <citation type="submission" date="2019-10" db="EMBL/GenBank/DDBJ databases">
        <title>Description of Paenibacillus glebae sp. nov.</title>
        <authorList>
            <person name="Carlier A."/>
            <person name="Qi S."/>
        </authorList>
    </citation>
    <scope>NUCLEOTIDE SEQUENCE</scope>
    <source>
        <strain evidence="3">LMG 31456</strain>
    </source>
</reference>
<dbReference type="GO" id="GO:0016757">
    <property type="term" value="F:glycosyltransferase activity"/>
    <property type="evidence" value="ECO:0007669"/>
    <property type="project" value="InterPro"/>
</dbReference>
<dbReference type="InterPro" id="IPR050194">
    <property type="entry name" value="Glycosyltransferase_grp1"/>
</dbReference>
<dbReference type="Pfam" id="PF13439">
    <property type="entry name" value="Glyco_transf_4"/>
    <property type="match status" value="1"/>
</dbReference>
<gene>
    <name evidence="3" type="ORF">GC093_33445</name>
</gene>
<dbReference type="InterPro" id="IPR028098">
    <property type="entry name" value="Glyco_trans_4-like_N"/>
</dbReference>
<dbReference type="SUPFAM" id="SSF53756">
    <property type="entry name" value="UDP-Glycosyltransferase/glycogen phosphorylase"/>
    <property type="match status" value="1"/>
</dbReference>
<dbReference type="Pfam" id="PF00534">
    <property type="entry name" value="Glycos_transf_1"/>
    <property type="match status" value="1"/>
</dbReference>
<dbReference type="AlphaFoldDB" id="A0A972H3Q3"/>
<feature type="domain" description="Glycosyltransferase subfamily 4-like N-terminal" evidence="2">
    <location>
        <begin position="146"/>
        <end position="314"/>
    </location>
</feature>
<protein>
    <submittedName>
        <fullName evidence="3">Glycosyltransferase</fullName>
    </submittedName>
</protein>
<dbReference type="EMBL" id="WHOD01000128">
    <property type="protein sequence ID" value="NOU98100.1"/>
    <property type="molecule type" value="Genomic_DNA"/>
</dbReference>
<dbReference type="Gene3D" id="3.40.50.2000">
    <property type="entry name" value="Glycogen Phosphorylase B"/>
    <property type="match status" value="2"/>
</dbReference>
<evidence type="ECO:0000313" key="4">
    <source>
        <dbReference type="Proteomes" id="UP000641588"/>
    </source>
</evidence>
<evidence type="ECO:0000259" key="1">
    <source>
        <dbReference type="Pfam" id="PF00534"/>
    </source>
</evidence>
<proteinExistence type="predicted"/>
<dbReference type="CDD" id="cd03801">
    <property type="entry name" value="GT4_PimA-like"/>
    <property type="match status" value="1"/>
</dbReference>
<dbReference type="InterPro" id="IPR001296">
    <property type="entry name" value="Glyco_trans_1"/>
</dbReference>
<feature type="domain" description="Glycosyl transferase family 1" evidence="1">
    <location>
        <begin position="316"/>
        <end position="477"/>
    </location>
</feature>
<sequence>MRQLLLLSVGFSPRPWGFTNFRFQFQQKRHWILVQNLLHSADLAGSNLIVLSAYIVIYPSLIPTIDVISCILIALNPLCENKLAPNYSYFLALAFCTSSKLRASYSVYCIGQSKKTEKPVFNEGGSILRQPQRLWILATEYEPHIIGGLGTAVTNLTKAYVRSGVHITVLSKSNYSRISITNRKRLCIVRFPARAPYYSSKTRQFNPAAIERWIKQQGYLKPDGIHIHSLQFMNVAKYFRLKRRIPVIYTSHSLVALEKGPSSKRKRMTMGQQALLLKKTNMIAVPSRSELGKLKKLYPFVAGKTAIVSHGIVLRKSEARSSRRHLLYVGRLVPLKGIEPLLKAISKLKQDGNKVRLDLVGTGPGGYVHHLKTLARKLSISSEVHWLGFRNQSKVQKMYATCGAVVMPSNQESFGLVALEALASGIPLVSTRAGGLAEFVNSRVAQTIPRVDGTTIAASIKAMWNNKRLTDKRIASGRRLASRYQWPVAASRYKKLFRQL</sequence>
<evidence type="ECO:0000313" key="3">
    <source>
        <dbReference type="EMBL" id="NOU98100.1"/>
    </source>
</evidence>
<accession>A0A972H3Q3</accession>